<dbReference type="RefSeq" id="WP_162369235.1">
    <property type="nucleotide sequence ID" value="NZ_JAAEEH010000003.1"/>
</dbReference>
<dbReference type="PANTHER" id="PTHR40446">
    <property type="entry name" value="N-ACETYLGLUCOSAMINE-1-PHOSPHODIESTER ALPHA-N-ACETYLGLUCOSAMINIDASE"/>
    <property type="match status" value="1"/>
</dbReference>
<gene>
    <name evidence="3" type="ORF">GXN74_01920</name>
</gene>
<sequence length="956" mass="102970">MECKDQKDRKPWKAWSLRMAAALVAGSLALAAGAVPAQATNPLLHQTRENQRLSSGVWYETNSKLTKDGWVDIHVMVMDRRDPYTELEILRSEGVFGDRQTLTELGKTVPNLVSSVNASFFNTAINPTLIEGNEIEGGSPTVLEHNYNTSKQGAASLVLADGKALVDYLGVQLKVLTSDNKELYVTAVNKFNNLANPFIITRKALSTTAGLETGMRAFKVVVVDGAVTSVVGPGQPAVVPETGYLIVLQESIAQYHLGNFTVGTGVELQVRNTLDLDRIEFAVSGGGKVLQAGVPVVQGLSMEAAKRHPRTAIGISKDNTKIILMVVDGRGSSIGATHGELASYLLEYGAYEAMVLDGGGSSTMTGKLQGQTANTLLNSPSGLTQRKVVNGVGFVSTAPKGTLQTLVLKPEAEKSFKNSKIGFTLYGLDQYHNLVQVQPSQATFRTEGGTGNFQGNTFQPTSAGEITLVAEVQGVRGEAKVQSLEGYIGLEITPSVLNLNQGQVASFSVHGTDVDGHQGAVNPANLTWTLDNPSIGEFKDGTFHATDGSGYSKVTATANGITLTAYITVGGDKVSVQNFERFFKGTVVYPDTVGAIASISTEQSRDSGQSVKLEYNFRSSDVTQAAYAEFTGWTYSIPINGFGIWVYGDGSGNLLRARVADGDGKIHNIPLSTALDFTGWRYLEGAMPTDMAYPVQIERLYVASLSAPVEYGSRIYLDSPVIVKGVDASGFETQSRSGLRDPLMAQEPWAESFRLSVFGPTAFQNRLLDTVVMDKVYAAMGGAGQQVFAGKSAVDKTKAGPNHLAWNNIFTVHDQAAYRLVFLGMDNGSLRTTDHTQLQKLIAALEGAGQKNILVFGNKSLQTGFTDKREGQVLQDILEEFKNRTGKNVFYINGSGYGNGVEIREGVRYMDLNGIWYAVGAGNSLDLEASFKVVDFHFKGDEMRYRIRSVFPKVAP</sequence>
<dbReference type="InterPro" id="IPR018711">
    <property type="entry name" value="NAGPA"/>
</dbReference>
<evidence type="ECO:0000256" key="1">
    <source>
        <dbReference type="SAM" id="SignalP"/>
    </source>
</evidence>
<accession>A0A7X5HTY7</accession>
<feature type="chain" id="PRO_5030678368" description="Phosphodiester glycosidase domain-containing protein" evidence="1">
    <location>
        <begin position="40"/>
        <end position="956"/>
    </location>
</feature>
<dbReference type="Pfam" id="PF09992">
    <property type="entry name" value="NAGPA"/>
    <property type="match status" value="1"/>
</dbReference>
<dbReference type="Gene3D" id="2.60.40.1080">
    <property type="match status" value="1"/>
</dbReference>
<comment type="caution">
    <text evidence="3">The sequence shown here is derived from an EMBL/GenBank/DDBJ whole genome shotgun (WGS) entry which is preliminary data.</text>
</comment>
<feature type="signal peptide" evidence="1">
    <location>
        <begin position="1"/>
        <end position="39"/>
    </location>
</feature>
<dbReference type="Gene3D" id="2.60.120.430">
    <property type="entry name" value="Galactose-binding lectin"/>
    <property type="match status" value="1"/>
</dbReference>
<dbReference type="PANTHER" id="PTHR40446:SF2">
    <property type="entry name" value="N-ACETYLGLUCOSAMINE-1-PHOSPHODIESTER ALPHA-N-ACETYLGLUCOSAMINIDASE"/>
    <property type="match status" value="1"/>
</dbReference>
<feature type="domain" description="Phosphodiester glycosidase" evidence="2">
    <location>
        <begin position="220"/>
        <end position="394"/>
    </location>
</feature>
<reference evidence="3 4" key="1">
    <citation type="submission" date="2020-01" db="EMBL/GenBank/DDBJ databases">
        <title>Anaeroalcalibacter tamaniensis gen. nov., sp. nov., moderately halophilic strictly anaerobic fermenter bacterium from mud volcano of Taman peninsula.</title>
        <authorList>
            <person name="Frolova A."/>
            <person name="Merkel A.Y."/>
            <person name="Slobodkin A.I."/>
        </authorList>
    </citation>
    <scope>NUCLEOTIDE SEQUENCE [LARGE SCALE GENOMIC DNA]</scope>
    <source>
        <strain evidence="3 4">F-3ap</strain>
    </source>
</reference>
<organism evidence="3 4">
    <name type="scientific">Anaerotalea alkaliphila</name>
    <dbReference type="NCBI Taxonomy" id="2662126"/>
    <lineage>
        <taxon>Bacteria</taxon>
        <taxon>Bacillati</taxon>
        <taxon>Bacillota</taxon>
        <taxon>Clostridia</taxon>
        <taxon>Eubacteriales</taxon>
        <taxon>Anaerotalea</taxon>
    </lineage>
</organism>
<evidence type="ECO:0000313" key="3">
    <source>
        <dbReference type="EMBL" id="NDL66505.1"/>
    </source>
</evidence>
<name>A0A7X5HTY7_9FIRM</name>
<protein>
    <recommendedName>
        <fullName evidence="2">Phosphodiester glycosidase domain-containing protein</fullName>
    </recommendedName>
</protein>
<keyword evidence="1" id="KW-0732">Signal</keyword>
<proteinExistence type="predicted"/>
<dbReference type="EMBL" id="JAAEEH010000003">
    <property type="protein sequence ID" value="NDL66505.1"/>
    <property type="molecule type" value="Genomic_DNA"/>
</dbReference>
<evidence type="ECO:0000313" key="4">
    <source>
        <dbReference type="Proteomes" id="UP000461585"/>
    </source>
</evidence>
<dbReference type="Proteomes" id="UP000461585">
    <property type="component" value="Unassembled WGS sequence"/>
</dbReference>
<keyword evidence="4" id="KW-1185">Reference proteome</keyword>
<dbReference type="AlphaFoldDB" id="A0A7X5HTY7"/>
<evidence type="ECO:0000259" key="2">
    <source>
        <dbReference type="Pfam" id="PF09992"/>
    </source>
</evidence>